<feature type="compositionally biased region" description="Polar residues" evidence="1">
    <location>
        <begin position="1"/>
        <end position="12"/>
    </location>
</feature>
<name>A0A835VIT4_VANPL</name>
<reference evidence="2 3" key="1">
    <citation type="journal article" date="2020" name="Nat. Food">
        <title>A phased Vanilla planifolia genome enables genetic improvement of flavour and production.</title>
        <authorList>
            <person name="Hasing T."/>
            <person name="Tang H."/>
            <person name="Brym M."/>
            <person name="Khazi F."/>
            <person name="Huang T."/>
            <person name="Chambers A.H."/>
        </authorList>
    </citation>
    <scope>NUCLEOTIDE SEQUENCE [LARGE SCALE GENOMIC DNA]</scope>
    <source>
        <tissue evidence="2">Leaf</tissue>
    </source>
</reference>
<protein>
    <submittedName>
        <fullName evidence="2">Uncharacterized protein</fullName>
    </submittedName>
</protein>
<dbReference type="AlphaFoldDB" id="A0A835VIT4"/>
<evidence type="ECO:0000313" key="3">
    <source>
        <dbReference type="Proteomes" id="UP000639772"/>
    </source>
</evidence>
<comment type="caution">
    <text evidence="2">The sequence shown here is derived from an EMBL/GenBank/DDBJ whole genome shotgun (WGS) entry which is preliminary data.</text>
</comment>
<feature type="region of interest" description="Disordered" evidence="1">
    <location>
        <begin position="1"/>
        <end position="22"/>
    </location>
</feature>
<evidence type="ECO:0000256" key="1">
    <source>
        <dbReference type="SAM" id="MobiDB-lite"/>
    </source>
</evidence>
<sequence>MQQPHFVRQNTLGDKEATNLARPKPATFHRAELFRRKQGLLSLKGSGDKECRKQLWKLKLSLTGGEMASESGALHKPIALKARTRVGRRIEVVRMGTEKIESIVLSCPMDSHSDRSALGFRHLWHLAFA</sequence>
<accession>A0A835VIT4</accession>
<dbReference type="Proteomes" id="UP000639772">
    <property type="component" value="Chromosome 1"/>
</dbReference>
<dbReference type="EMBL" id="JADCNM010000001">
    <property type="protein sequence ID" value="KAG0502194.1"/>
    <property type="molecule type" value="Genomic_DNA"/>
</dbReference>
<gene>
    <name evidence="2" type="ORF">HPP92_002266</name>
</gene>
<proteinExistence type="predicted"/>
<evidence type="ECO:0000313" key="2">
    <source>
        <dbReference type="EMBL" id="KAG0502194.1"/>
    </source>
</evidence>
<organism evidence="2 3">
    <name type="scientific">Vanilla planifolia</name>
    <name type="common">Vanilla</name>
    <dbReference type="NCBI Taxonomy" id="51239"/>
    <lineage>
        <taxon>Eukaryota</taxon>
        <taxon>Viridiplantae</taxon>
        <taxon>Streptophyta</taxon>
        <taxon>Embryophyta</taxon>
        <taxon>Tracheophyta</taxon>
        <taxon>Spermatophyta</taxon>
        <taxon>Magnoliopsida</taxon>
        <taxon>Liliopsida</taxon>
        <taxon>Asparagales</taxon>
        <taxon>Orchidaceae</taxon>
        <taxon>Vanilloideae</taxon>
        <taxon>Vanilleae</taxon>
        <taxon>Vanilla</taxon>
    </lineage>
</organism>